<reference evidence="2 3" key="1">
    <citation type="submission" date="2016-10" db="EMBL/GenBank/DDBJ databases">
        <title>Genome sequence of the basidiomycete white-rot fungus Trametes pubescens.</title>
        <authorList>
            <person name="Makela M.R."/>
            <person name="Granchi Z."/>
            <person name="Peng M."/>
            <person name="De Vries R.P."/>
            <person name="Grigoriev I."/>
            <person name="Riley R."/>
            <person name="Hilden K."/>
        </authorList>
    </citation>
    <scope>NUCLEOTIDE SEQUENCE [LARGE SCALE GENOMIC DNA]</scope>
    <source>
        <strain evidence="2 3">FBCC735</strain>
    </source>
</reference>
<accession>A0A1M2V750</accession>
<evidence type="ECO:0000313" key="3">
    <source>
        <dbReference type="Proteomes" id="UP000184267"/>
    </source>
</evidence>
<dbReference type="EMBL" id="MNAD01001613">
    <property type="protein sequence ID" value="OJT03428.1"/>
    <property type="molecule type" value="Genomic_DNA"/>
</dbReference>
<sequence length="94" mass="9824">MTMHMTTASRTETITRDAVEDSERVPCEPISGATDDRAGFAIVEMDMTGRPVVVEGCVVAPAVRGGGVAAGVESDIQGDWTKSVIGGISRVDNE</sequence>
<gene>
    <name evidence="2" type="ORF">TRAPUB_5915</name>
</gene>
<evidence type="ECO:0000313" key="2">
    <source>
        <dbReference type="EMBL" id="OJT03428.1"/>
    </source>
</evidence>
<feature type="compositionally biased region" description="Polar residues" evidence="1">
    <location>
        <begin position="1"/>
        <end position="12"/>
    </location>
</feature>
<dbReference type="Proteomes" id="UP000184267">
    <property type="component" value="Unassembled WGS sequence"/>
</dbReference>
<feature type="region of interest" description="Disordered" evidence="1">
    <location>
        <begin position="1"/>
        <end position="33"/>
    </location>
</feature>
<feature type="compositionally biased region" description="Basic and acidic residues" evidence="1">
    <location>
        <begin position="13"/>
        <end position="26"/>
    </location>
</feature>
<proteinExistence type="predicted"/>
<organism evidence="2 3">
    <name type="scientific">Trametes pubescens</name>
    <name type="common">White-rot fungus</name>
    <dbReference type="NCBI Taxonomy" id="154538"/>
    <lineage>
        <taxon>Eukaryota</taxon>
        <taxon>Fungi</taxon>
        <taxon>Dikarya</taxon>
        <taxon>Basidiomycota</taxon>
        <taxon>Agaricomycotina</taxon>
        <taxon>Agaricomycetes</taxon>
        <taxon>Polyporales</taxon>
        <taxon>Polyporaceae</taxon>
        <taxon>Trametes</taxon>
    </lineage>
</organism>
<keyword evidence="3" id="KW-1185">Reference proteome</keyword>
<dbReference type="AlphaFoldDB" id="A0A1M2V750"/>
<comment type="caution">
    <text evidence="2">The sequence shown here is derived from an EMBL/GenBank/DDBJ whole genome shotgun (WGS) entry which is preliminary data.</text>
</comment>
<protein>
    <submittedName>
        <fullName evidence="2">Uncharacterized protein</fullName>
    </submittedName>
</protein>
<evidence type="ECO:0000256" key="1">
    <source>
        <dbReference type="SAM" id="MobiDB-lite"/>
    </source>
</evidence>
<name>A0A1M2V750_TRAPU</name>